<name>A0A840CZG3_9BACE</name>
<dbReference type="AlphaFoldDB" id="A0A840CZG3"/>
<accession>A0A840CZG3</accession>
<evidence type="ECO:0000259" key="1">
    <source>
        <dbReference type="Pfam" id="PF14292"/>
    </source>
</evidence>
<dbReference type="InterPro" id="IPR025970">
    <property type="entry name" value="SusE"/>
</dbReference>
<protein>
    <recommendedName>
        <fullName evidence="1">SusE outer membrane protein domain-containing protein</fullName>
    </recommendedName>
</protein>
<keyword evidence="3" id="KW-1185">Reference proteome</keyword>
<dbReference type="EMBL" id="JACIER010000007">
    <property type="protein sequence ID" value="MBB4044221.1"/>
    <property type="molecule type" value="Genomic_DNA"/>
</dbReference>
<sequence length="406" mass="45220">MRQIGSLYKWLPVVALIILGACDDDDNSTSSWNNPTECLELTTSGTDIELDEEKLNDVVLTFAWTSAREMPDDYIISYVTKMDIEGSNFNSSVRVDEEEGVFTKSYTTAELQNLLTEKWGQTSNKAGTIQFRVIAKWDGGSRWAKPEVRTVTVNIRPYKPIVFDADKVFLDGSAMTGSRVSVSKTLENSYRYAYLGNLKKGELQIPVDFEGETNYICPEDGEGTLSDGNPEAVTMKAEPIGWNIPKDGEYRIIVDMEKKEVTIYSPDKKLEPAVVTWYDKNNDEQTTVVTELWMYGGGTGWAWWKGNCTQSLADPQILIYSGTALKSGEGLKFTVDGGDSKNNSYAYSCPPIDENTSQNLTLALGATGELSGGWSRGQRNSYYKLPGGANFIVLDIRNMKIRAEKR</sequence>
<dbReference type="Pfam" id="PF14292">
    <property type="entry name" value="SusE"/>
    <property type="match status" value="1"/>
</dbReference>
<reference evidence="2" key="1">
    <citation type="submission" date="2020-08" db="EMBL/GenBank/DDBJ databases">
        <title>Genomic Encyclopedia of Type Strains, Phase IV (KMG-IV): sequencing the most valuable type-strain genomes for metagenomic binning, comparative biology and taxonomic classification.</title>
        <authorList>
            <person name="Goeker M."/>
        </authorList>
    </citation>
    <scope>NUCLEOTIDE SEQUENCE [LARGE SCALE GENOMIC DNA]</scope>
    <source>
        <strain evidence="2">DSM 105720</strain>
    </source>
</reference>
<feature type="domain" description="SusE outer membrane protein" evidence="1">
    <location>
        <begin position="26"/>
        <end position="133"/>
    </location>
</feature>
<evidence type="ECO:0000313" key="2">
    <source>
        <dbReference type="EMBL" id="MBB4044221.1"/>
    </source>
</evidence>
<organism evidence="2 3">
    <name type="scientific">Bacteroides reticulotermitis</name>
    <dbReference type="NCBI Taxonomy" id="1133319"/>
    <lineage>
        <taxon>Bacteria</taxon>
        <taxon>Pseudomonadati</taxon>
        <taxon>Bacteroidota</taxon>
        <taxon>Bacteroidia</taxon>
        <taxon>Bacteroidales</taxon>
        <taxon>Bacteroidaceae</taxon>
        <taxon>Bacteroides</taxon>
    </lineage>
</organism>
<dbReference type="Proteomes" id="UP000560658">
    <property type="component" value="Unassembled WGS sequence"/>
</dbReference>
<evidence type="ECO:0000313" key="3">
    <source>
        <dbReference type="Proteomes" id="UP000560658"/>
    </source>
</evidence>
<dbReference type="RefSeq" id="WP_044162167.1">
    <property type="nucleotide sequence ID" value="NZ_JACIER010000007.1"/>
</dbReference>
<comment type="caution">
    <text evidence="2">The sequence shown here is derived from an EMBL/GenBank/DDBJ whole genome shotgun (WGS) entry which is preliminary data.</text>
</comment>
<gene>
    <name evidence="2" type="ORF">GGR06_002012</name>
</gene>
<dbReference type="PROSITE" id="PS51257">
    <property type="entry name" value="PROKAR_LIPOPROTEIN"/>
    <property type="match status" value="1"/>
</dbReference>
<proteinExistence type="predicted"/>